<dbReference type="AlphaFoldDB" id="A0A4R0XJ39"/>
<protein>
    <submittedName>
        <fullName evidence="2">Uncharacterized protein</fullName>
    </submittedName>
</protein>
<accession>A0A4R0XJ39</accession>
<organism evidence="2 3">
    <name type="scientific">Mycoplasma todarodis</name>
    <dbReference type="NCBI Taxonomy" id="1937191"/>
    <lineage>
        <taxon>Bacteria</taxon>
        <taxon>Bacillati</taxon>
        <taxon>Mycoplasmatota</taxon>
        <taxon>Mollicutes</taxon>
        <taxon>Mycoplasmataceae</taxon>
        <taxon>Mycoplasma</taxon>
    </lineage>
</organism>
<comment type="caution">
    <text evidence="2">The sequence shown here is derived from an EMBL/GenBank/DDBJ whole genome shotgun (WGS) entry which is preliminary data.</text>
</comment>
<dbReference type="EMBL" id="PSZP01000046">
    <property type="protein sequence ID" value="TCG10424.1"/>
    <property type="molecule type" value="Genomic_DNA"/>
</dbReference>
<evidence type="ECO:0000313" key="2">
    <source>
        <dbReference type="EMBL" id="TCG10424.1"/>
    </source>
</evidence>
<feature type="region of interest" description="Disordered" evidence="1">
    <location>
        <begin position="1"/>
        <end position="24"/>
    </location>
</feature>
<reference evidence="2 3" key="1">
    <citation type="submission" date="2018-02" db="EMBL/GenBank/DDBJ databases">
        <title>Mycoplasma marinum and Mycoplasma todarodis sp. nov., moderately halophilic and psychrotolerant mycoplasmas isolated from cephalopods.</title>
        <authorList>
            <person name="Viver T."/>
        </authorList>
    </citation>
    <scope>NUCLEOTIDE SEQUENCE [LARGE SCALE GENOMIC DNA]</scope>
    <source>
        <strain evidence="2 3">5H</strain>
    </source>
</reference>
<feature type="compositionally biased region" description="Basic residues" evidence="1">
    <location>
        <begin position="1"/>
        <end position="11"/>
    </location>
</feature>
<gene>
    <name evidence="2" type="ORF">C4B25_04205</name>
</gene>
<proteinExistence type="predicted"/>
<dbReference type="Proteomes" id="UP000291072">
    <property type="component" value="Unassembled WGS sequence"/>
</dbReference>
<name>A0A4R0XJ39_9MOLU</name>
<feature type="compositionally biased region" description="Basic and acidic residues" evidence="1">
    <location>
        <begin position="12"/>
        <end position="24"/>
    </location>
</feature>
<evidence type="ECO:0000313" key="3">
    <source>
        <dbReference type="Proteomes" id="UP000291072"/>
    </source>
</evidence>
<keyword evidence="3" id="KW-1185">Reference proteome</keyword>
<sequence length="100" mass="11424">MPNKHMKKTKLKDRTEASYDPKTIGPEHKLFPLRKIKRHTTSSFIWVKGMTYAPISSKKDVKPNKLYKNKNEADYGKGSIGIEHILTPSGHSMNNNPFKA</sequence>
<evidence type="ECO:0000256" key="1">
    <source>
        <dbReference type="SAM" id="MobiDB-lite"/>
    </source>
</evidence>